<dbReference type="SMART" id="SM00020">
    <property type="entry name" value="Tryp_SPc"/>
    <property type="match status" value="1"/>
</dbReference>
<feature type="region of interest" description="Disordered" evidence="6">
    <location>
        <begin position="154"/>
        <end position="176"/>
    </location>
</feature>
<name>A0A8S3Z0Q1_9EUPU</name>
<dbReference type="PRINTS" id="PR00722">
    <property type="entry name" value="CHYMOTRYPSIN"/>
</dbReference>
<dbReference type="EMBL" id="CAJHNH020000850">
    <property type="protein sequence ID" value="CAG5120196.1"/>
    <property type="molecule type" value="Genomic_DNA"/>
</dbReference>
<dbReference type="PROSITE" id="PS50240">
    <property type="entry name" value="TRYPSIN_DOM"/>
    <property type="match status" value="1"/>
</dbReference>
<dbReference type="SUPFAM" id="SSF50494">
    <property type="entry name" value="Trypsin-like serine proteases"/>
    <property type="match status" value="1"/>
</dbReference>
<dbReference type="InterPro" id="IPR009003">
    <property type="entry name" value="Peptidase_S1_PA"/>
</dbReference>
<evidence type="ECO:0000259" key="7">
    <source>
        <dbReference type="PROSITE" id="PS50240"/>
    </source>
</evidence>
<evidence type="ECO:0000256" key="5">
    <source>
        <dbReference type="RuleBase" id="RU363034"/>
    </source>
</evidence>
<feature type="domain" description="Peptidase S1" evidence="7">
    <location>
        <begin position="17"/>
        <end position="273"/>
    </location>
</feature>
<keyword evidence="4" id="KW-1015">Disulfide bond</keyword>
<evidence type="ECO:0000256" key="4">
    <source>
        <dbReference type="ARBA" id="ARBA00023157"/>
    </source>
</evidence>
<dbReference type="Gene3D" id="2.40.10.10">
    <property type="entry name" value="Trypsin-like serine proteases"/>
    <property type="match status" value="1"/>
</dbReference>
<dbReference type="InterPro" id="IPR033116">
    <property type="entry name" value="TRYPSIN_SER"/>
</dbReference>
<keyword evidence="2 5" id="KW-0378">Hydrolase</keyword>
<dbReference type="CDD" id="cd00190">
    <property type="entry name" value="Tryp_SPc"/>
    <property type="match status" value="1"/>
</dbReference>
<dbReference type="GO" id="GO:0005615">
    <property type="term" value="C:extracellular space"/>
    <property type="evidence" value="ECO:0007669"/>
    <property type="project" value="TreeGrafter"/>
</dbReference>
<dbReference type="InterPro" id="IPR001314">
    <property type="entry name" value="Peptidase_S1A"/>
</dbReference>
<evidence type="ECO:0000313" key="8">
    <source>
        <dbReference type="EMBL" id="CAG5120196.1"/>
    </source>
</evidence>
<feature type="non-terminal residue" evidence="8">
    <location>
        <position position="275"/>
    </location>
</feature>
<dbReference type="FunFam" id="2.40.10.10:FF:000068">
    <property type="entry name" value="transmembrane protease serine 2"/>
    <property type="match status" value="1"/>
</dbReference>
<dbReference type="Proteomes" id="UP000678393">
    <property type="component" value="Unassembled WGS sequence"/>
</dbReference>
<dbReference type="InterPro" id="IPR050127">
    <property type="entry name" value="Serine_Proteases_S1"/>
</dbReference>
<evidence type="ECO:0000313" key="9">
    <source>
        <dbReference type="Proteomes" id="UP000678393"/>
    </source>
</evidence>
<evidence type="ECO:0000256" key="3">
    <source>
        <dbReference type="ARBA" id="ARBA00022825"/>
    </source>
</evidence>
<proteinExistence type="predicted"/>
<keyword evidence="1 5" id="KW-0645">Protease</keyword>
<keyword evidence="3 5" id="KW-0720">Serine protease</keyword>
<dbReference type="InterPro" id="IPR043504">
    <property type="entry name" value="Peptidase_S1_PA_chymotrypsin"/>
</dbReference>
<sequence>YLSWVSTAAFCQRQRRIVGGEPLQPGAWPWLVSLNYKLHHPYLELQGLQHLCGATLISPSWVLTAAHCVHFASGSPGLGDPNNWIAVLGEYNRTIMEDTEQRIEIDGIFLKNYTLFPQLSEDIALLKLKSPARLTNSVHPINLDVGRRISPGTPCQAAGWGQHSPDDEGEPQYGNGTLTPRVAVVRRVSQEKCKAIYRDMWPLVDHRVLCFSSNFKQDTCKGDSGGPLICSNARGLPVLTGIVSVGMSCALQDYPGIYTRVSSYRDWILHTIASN</sequence>
<dbReference type="AlphaFoldDB" id="A0A8S3Z0Q1"/>
<evidence type="ECO:0000256" key="6">
    <source>
        <dbReference type="SAM" id="MobiDB-lite"/>
    </source>
</evidence>
<keyword evidence="9" id="KW-1185">Reference proteome</keyword>
<evidence type="ECO:0000256" key="2">
    <source>
        <dbReference type="ARBA" id="ARBA00022801"/>
    </source>
</evidence>
<dbReference type="PANTHER" id="PTHR24264:SF54">
    <property type="entry name" value="PEPTIDASE S1 DOMAIN-CONTAINING PROTEIN"/>
    <property type="match status" value="1"/>
</dbReference>
<accession>A0A8S3Z0Q1</accession>
<comment type="caution">
    <text evidence="8">The sequence shown here is derived from an EMBL/GenBank/DDBJ whole genome shotgun (WGS) entry which is preliminary data.</text>
</comment>
<dbReference type="PROSITE" id="PS00134">
    <property type="entry name" value="TRYPSIN_HIS"/>
    <property type="match status" value="1"/>
</dbReference>
<organism evidence="8 9">
    <name type="scientific">Candidula unifasciata</name>
    <dbReference type="NCBI Taxonomy" id="100452"/>
    <lineage>
        <taxon>Eukaryota</taxon>
        <taxon>Metazoa</taxon>
        <taxon>Spiralia</taxon>
        <taxon>Lophotrochozoa</taxon>
        <taxon>Mollusca</taxon>
        <taxon>Gastropoda</taxon>
        <taxon>Heterobranchia</taxon>
        <taxon>Euthyneura</taxon>
        <taxon>Panpulmonata</taxon>
        <taxon>Eupulmonata</taxon>
        <taxon>Stylommatophora</taxon>
        <taxon>Helicina</taxon>
        <taxon>Helicoidea</taxon>
        <taxon>Geomitridae</taxon>
        <taxon>Candidula</taxon>
    </lineage>
</organism>
<dbReference type="InterPro" id="IPR018114">
    <property type="entry name" value="TRYPSIN_HIS"/>
</dbReference>
<dbReference type="OrthoDB" id="10059102at2759"/>
<dbReference type="GO" id="GO:0006508">
    <property type="term" value="P:proteolysis"/>
    <property type="evidence" value="ECO:0007669"/>
    <property type="project" value="UniProtKB-KW"/>
</dbReference>
<evidence type="ECO:0000256" key="1">
    <source>
        <dbReference type="ARBA" id="ARBA00022670"/>
    </source>
</evidence>
<dbReference type="PANTHER" id="PTHR24264">
    <property type="entry name" value="TRYPSIN-RELATED"/>
    <property type="match status" value="1"/>
</dbReference>
<reference evidence="8" key="1">
    <citation type="submission" date="2021-04" db="EMBL/GenBank/DDBJ databases">
        <authorList>
            <consortium name="Molecular Ecology Group"/>
        </authorList>
    </citation>
    <scope>NUCLEOTIDE SEQUENCE</scope>
</reference>
<dbReference type="Pfam" id="PF00089">
    <property type="entry name" value="Trypsin"/>
    <property type="match status" value="1"/>
</dbReference>
<protein>
    <recommendedName>
        <fullName evidence="7">Peptidase S1 domain-containing protein</fullName>
    </recommendedName>
</protein>
<gene>
    <name evidence="8" type="ORF">CUNI_LOCUS5754</name>
</gene>
<dbReference type="InterPro" id="IPR001254">
    <property type="entry name" value="Trypsin_dom"/>
</dbReference>
<dbReference type="PROSITE" id="PS00135">
    <property type="entry name" value="TRYPSIN_SER"/>
    <property type="match status" value="1"/>
</dbReference>
<dbReference type="GO" id="GO:0004252">
    <property type="term" value="F:serine-type endopeptidase activity"/>
    <property type="evidence" value="ECO:0007669"/>
    <property type="project" value="InterPro"/>
</dbReference>